<proteinExistence type="predicted"/>
<sequence>MEIELLEDIRTLLIRNRVGEIRLNIERAESEADIEEAHLNGETHKVLTRPAAFRIAVSELKQDKAFIRSLVG</sequence>
<gene>
    <name evidence="1" type="ORF">D7Y33_14735</name>
</gene>
<organism evidence="1 2">
    <name type="scientific">Stenotrophomonas maltophilia</name>
    <name type="common">Pseudomonas maltophilia</name>
    <name type="synonym">Xanthomonas maltophilia</name>
    <dbReference type="NCBI Taxonomy" id="40324"/>
    <lineage>
        <taxon>Bacteria</taxon>
        <taxon>Pseudomonadati</taxon>
        <taxon>Pseudomonadota</taxon>
        <taxon>Gammaproteobacteria</taxon>
        <taxon>Lysobacterales</taxon>
        <taxon>Lysobacteraceae</taxon>
        <taxon>Stenotrophomonas</taxon>
        <taxon>Stenotrophomonas maltophilia group</taxon>
    </lineage>
</organism>
<dbReference type="EMBL" id="RAUE01000024">
    <property type="protein sequence ID" value="MBA0312249.1"/>
    <property type="molecule type" value="Genomic_DNA"/>
</dbReference>
<name>A0AAW3S7B3_STEMA</name>
<dbReference type="Proteomes" id="UP000822271">
    <property type="component" value="Unassembled WGS sequence"/>
</dbReference>
<comment type="caution">
    <text evidence="1">The sequence shown here is derived from an EMBL/GenBank/DDBJ whole genome shotgun (WGS) entry which is preliminary data.</text>
</comment>
<evidence type="ECO:0000313" key="1">
    <source>
        <dbReference type="EMBL" id="MBA0312249.1"/>
    </source>
</evidence>
<protein>
    <submittedName>
        <fullName evidence="1">Uncharacterized protein</fullName>
    </submittedName>
</protein>
<reference evidence="1" key="2">
    <citation type="journal article" date="2020" name="Front. Microbiol.">
        <title>Genetic Variants of the DSF Quorum Sensing System in Stenotrophomonas maltophilia Influence Virulence and Resistance Phenotypes Among Genotypically Diverse Clinical Isolates.</title>
        <authorList>
            <person name="Yero D."/>
            <person name="Huedo P."/>
            <person name="Conchillo-Sole O."/>
            <person name="Martinez-Servat S."/>
            <person name="Mamat U."/>
            <person name="Coves X."/>
            <person name="Llanas F."/>
            <person name="Roca I."/>
            <person name="Vila J."/>
            <person name="Schaible U.E."/>
            <person name="Daura X."/>
            <person name="Gibert I."/>
        </authorList>
    </citation>
    <scope>NUCLEOTIDE SEQUENCE</scope>
    <source>
        <strain evidence="1">OG156</strain>
    </source>
</reference>
<evidence type="ECO:0000313" key="2">
    <source>
        <dbReference type="Proteomes" id="UP000822271"/>
    </source>
</evidence>
<accession>A0AAW3S7B3</accession>
<dbReference type="AlphaFoldDB" id="A0AAW3S7B3"/>
<dbReference type="RefSeq" id="WP_180849101.1">
    <property type="nucleotide sequence ID" value="NZ_JAXAYW010000010.1"/>
</dbReference>
<reference evidence="1" key="1">
    <citation type="submission" date="2018-09" db="EMBL/GenBank/DDBJ databases">
        <authorList>
            <person name="Groschel M."/>
            <person name="Kohl T."/>
            <person name="Conchillo-Sole O."/>
            <person name="Mamat U."/>
            <person name="Yero D."/>
            <person name="Niemann S."/>
            <person name="Daura X."/>
            <person name="Gibert I."/>
        </authorList>
    </citation>
    <scope>NUCLEOTIDE SEQUENCE</scope>
    <source>
        <strain evidence="1">OG156</strain>
    </source>
</reference>